<feature type="compositionally biased region" description="Low complexity" evidence="1">
    <location>
        <begin position="88"/>
        <end position="101"/>
    </location>
</feature>
<evidence type="ECO:0000313" key="2">
    <source>
        <dbReference type="EMBL" id="SYX85144.1"/>
    </source>
</evidence>
<dbReference type="InterPro" id="IPR024562">
    <property type="entry name" value="YqhG"/>
</dbReference>
<name>A0A383RF70_PAEAL</name>
<dbReference type="RefSeq" id="WP_138186865.1">
    <property type="nucleotide sequence ID" value="NZ_LS992241.1"/>
</dbReference>
<protein>
    <submittedName>
        <fullName evidence="2">Uncharacterized protein</fullName>
    </submittedName>
</protein>
<organism evidence="2 3">
    <name type="scientific">Paenibacillus alvei</name>
    <name type="common">Bacillus alvei</name>
    <dbReference type="NCBI Taxonomy" id="44250"/>
    <lineage>
        <taxon>Bacteria</taxon>
        <taxon>Bacillati</taxon>
        <taxon>Bacillota</taxon>
        <taxon>Bacilli</taxon>
        <taxon>Bacillales</taxon>
        <taxon>Paenibacillaceae</taxon>
        <taxon>Paenibacillus</taxon>
    </lineage>
</organism>
<evidence type="ECO:0000256" key="1">
    <source>
        <dbReference type="SAM" id="MobiDB-lite"/>
    </source>
</evidence>
<feature type="compositionally biased region" description="Polar residues" evidence="1">
    <location>
        <begin position="330"/>
        <end position="346"/>
    </location>
</feature>
<dbReference type="Proteomes" id="UP000304148">
    <property type="component" value="Chromosome"/>
</dbReference>
<sequence length="379" mass="41846">MNTEQVRRFVLDYLEATDCHIMETSPASVTVKLSERADRKLTNRPYYWGFVDRTGAEPETMRFTFVFDPSAMTPEPPRGPYAPPVLPPVGAATAPPTGAAIAPPPGSTPAGTAPSDSILGRYFGVAPAFTGGGGGLGRIPREDVTFGSRRLSSIMQAVHEEGRFIQLFADPANASSTATSSSIRGTKRSTAYEPWLLLNLNVEFACDLKREEIHSFGISLITGRIRTDFMEQLLSMPLSPKLPSNVHVVPWSLSIQQAREAVERHLIELISTYDDTWAVEASERLEEELARLKSYYEPQLQQFSTDAEQAANMPSNKDKHGGDGSDTDPEQGNTNSPSKQEQIQQQYDMRCQEIRWQFEPRIAVNFLNAGLIHLPSTSA</sequence>
<feature type="compositionally biased region" description="Pro residues" evidence="1">
    <location>
        <begin position="74"/>
        <end position="87"/>
    </location>
</feature>
<proteinExistence type="predicted"/>
<evidence type="ECO:0000313" key="3">
    <source>
        <dbReference type="Proteomes" id="UP000304148"/>
    </source>
</evidence>
<feature type="compositionally biased region" description="Polar residues" evidence="1">
    <location>
        <begin position="305"/>
        <end position="315"/>
    </location>
</feature>
<dbReference type="AlphaFoldDB" id="A0A383RF70"/>
<dbReference type="EMBL" id="LS992241">
    <property type="protein sequence ID" value="SYX85144.1"/>
    <property type="molecule type" value="Genomic_DNA"/>
</dbReference>
<feature type="region of interest" description="Disordered" evidence="1">
    <location>
        <begin position="74"/>
        <end position="114"/>
    </location>
</feature>
<gene>
    <name evidence="2" type="ORF">PBLR_13566</name>
</gene>
<feature type="region of interest" description="Disordered" evidence="1">
    <location>
        <begin position="305"/>
        <end position="346"/>
    </location>
</feature>
<reference evidence="3" key="1">
    <citation type="submission" date="2018-08" db="EMBL/GenBank/DDBJ databases">
        <authorList>
            <person name="Chevrot R."/>
        </authorList>
    </citation>
    <scope>NUCLEOTIDE SEQUENCE [LARGE SCALE GENOMIC DNA]</scope>
</reference>
<dbReference type="Pfam" id="PF11079">
    <property type="entry name" value="YqhG"/>
    <property type="match status" value="2"/>
</dbReference>
<accession>A0A383RF70</accession>